<dbReference type="EMBL" id="FOKI01000068">
    <property type="protein sequence ID" value="SFB45654.1"/>
    <property type="molecule type" value="Genomic_DNA"/>
</dbReference>
<keyword evidence="3" id="KW-1185">Reference proteome</keyword>
<protein>
    <submittedName>
        <fullName evidence="2">Uncharacterized protein</fullName>
    </submittedName>
</protein>
<dbReference type="RefSeq" id="WP_177199511.1">
    <property type="nucleotide sequence ID" value="NZ_FOKI01000068.1"/>
</dbReference>
<accession>A0A1I1B5L5</accession>
<proteinExistence type="predicted"/>
<evidence type="ECO:0000313" key="3">
    <source>
        <dbReference type="Proteomes" id="UP000198619"/>
    </source>
</evidence>
<name>A0A1I1B5L5_9CLOT</name>
<dbReference type="AlphaFoldDB" id="A0A1I1B5L5"/>
<evidence type="ECO:0000313" key="2">
    <source>
        <dbReference type="EMBL" id="SFB45654.1"/>
    </source>
</evidence>
<sequence>MDNNKNRIKDRSKSNAELRKIKPKENADLGVIHGEKVGHYANSKNHHEPQLWMNK</sequence>
<gene>
    <name evidence="2" type="ORF">SAMN04488528_10683</name>
</gene>
<dbReference type="STRING" id="84698.SAMN04488528_10683"/>
<organism evidence="2 3">
    <name type="scientific">Clostridium frigidicarnis</name>
    <dbReference type="NCBI Taxonomy" id="84698"/>
    <lineage>
        <taxon>Bacteria</taxon>
        <taxon>Bacillati</taxon>
        <taxon>Bacillota</taxon>
        <taxon>Clostridia</taxon>
        <taxon>Eubacteriales</taxon>
        <taxon>Clostridiaceae</taxon>
        <taxon>Clostridium</taxon>
    </lineage>
</organism>
<dbReference type="Proteomes" id="UP000198619">
    <property type="component" value="Unassembled WGS sequence"/>
</dbReference>
<evidence type="ECO:0000256" key="1">
    <source>
        <dbReference type="SAM" id="MobiDB-lite"/>
    </source>
</evidence>
<reference evidence="2 3" key="1">
    <citation type="submission" date="2016-10" db="EMBL/GenBank/DDBJ databases">
        <authorList>
            <person name="de Groot N.N."/>
        </authorList>
    </citation>
    <scope>NUCLEOTIDE SEQUENCE [LARGE SCALE GENOMIC DNA]</scope>
    <source>
        <strain evidence="2 3">DSM 12271</strain>
    </source>
</reference>
<feature type="region of interest" description="Disordered" evidence="1">
    <location>
        <begin position="1"/>
        <end position="29"/>
    </location>
</feature>